<dbReference type="SUPFAM" id="SSF56954">
    <property type="entry name" value="Outer membrane efflux proteins (OEP)"/>
    <property type="match status" value="1"/>
</dbReference>
<dbReference type="Pfam" id="PF02321">
    <property type="entry name" value="OEP"/>
    <property type="match status" value="2"/>
</dbReference>
<evidence type="ECO:0000256" key="2">
    <source>
        <dbReference type="PIRNR" id="PIRNR001892"/>
    </source>
</evidence>
<organism evidence="4 5">
    <name type="scientific">Chelatococcus composti</name>
    <dbReference type="NCBI Taxonomy" id="1743235"/>
    <lineage>
        <taxon>Bacteria</taxon>
        <taxon>Pseudomonadati</taxon>
        <taxon>Pseudomonadota</taxon>
        <taxon>Alphaproteobacteria</taxon>
        <taxon>Hyphomicrobiales</taxon>
        <taxon>Chelatococcaceae</taxon>
        <taxon>Chelatococcus</taxon>
    </lineage>
</organism>
<keyword evidence="2" id="KW-0998">Cell outer membrane</keyword>
<feature type="region of interest" description="Disordered" evidence="3">
    <location>
        <begin position="47"/>
        <end position="71"/>
    </location>
</feature>
<dbReference type="InterPro" id="IPR003423">
    <property type="entry name" value="OMP_efflux"/>
</dbReference>
<comment type="subcellular location">
    <subcellularLocation>
        <location evidence="2">Cell outer membrane</location>
        <topology evidence="2">Peripheral membrane protein</topology>
    </subcellularLocation>
</comment>
<dbReference type="GO" id="GO:0015562">
    <property type="term" value="F:efflux transmembrane transporter activity"/>
    <property type="evidence" value="ECO:0007669"/>
    <property type="project" value="InterPro"/>
</dbReference>
<evidence type="ECO:0000256" key="3">
    <source>
        <dbReference type="SAM" id="MobiDB-lite"/>
    </source>
</evidence>
<gene>
    <name evidence="4" type="ORF">HNQ73_002530</name>
</gene>
<keyword evidence="2" id="KW-0354">Hemolysis</keyword>
<dbReference type="InterPro" id="IPR010131">
    <property type="entry name" value="MdtP/NodT-like"/>
</dbReference>
<sequence>MTSKKPRLQQGAAARRRRFWSVCLVAGSVLPAALGLAGCATEVLEQAPTDPSEPWTPAAGTTTHQPGADKSFAVGPEPAVAHIDAAPKIDSSRTYGLPELIDIAQSHNPTTRLAWLQARQAALSQGMVEATFLPMISANVVGGRQRVSSGVEIAPLPELRQPAAIVGDVIPAVSVQWLLFDFGQRRALRDAARHNSIAANVLFNGAHQKIIFDVTRAYFLYGAARSRTRIAAQTVANAREIEAAADARMSSGMGNAVEVAQAKQQVAQARFGLVQAQGEESAAYQALLTAMGISPMTKLKISDASGRALTSNFEAPTEQAIRDALARRPDVLASYRAMQAARAEVKAAQSEFMPKVFLSAVAAKGTSNLTTAGLPTIGQQGSATGFLIGATVPLYDGGLRAAQLRKAEALAESSETTFNRVRSDAVREIIVAADTLRSALASYRAASELVRAADTTRRAAAASYKAGTGSITLVTAADTGLLTASQARADAHAASLVAAANLAFVLGAMDSGATASGLLAR</sequence>
<dbReference type="GO" id="GO:0009279">
    <property type="term" value="C:cell outer membrane"/>
    <property type="evidence" value="ECO:0007669"/>
    <property type="project" value="UniProtKB-SubCell"/>
</dbReference>
<dbReference type="Proteomes" id="UP000588017">
    <property type="component" value="Unassembled WGS sequence"/>
</dbReference>
<dbReference type="GO" id="GO:0031640">
    <property type="term" value="P:killing of cells of another organism"/>
    <property type="evidence" value="ECO:0007669"/>
    <property type="project" value="UniProtKB-KW"/>
</dbReference>
<keyword evidence="2" id="KW-0472">Membrane</keyword>
<name>A0A841KHL7_9HYPH</name>
<comment type="similarity">
    <text evidence="1 2">Belongs to the outer membrane factor (OMF) (TC 1.B.17) family.</text>
</comment>
<evidence type="ECO:0000313" key="4">
    <source>
        <dbReference type="EMBL" id="MBB6168893.1"/>
    </source>
</evidence>
<dbReference type="PANTHER" id="PTHR30203:SF29">
    <property type="entry name" value="PROTEIN CYAE"/>
    <property type="match status" value="1"/>
</dbReference>
<accession>A0A841KHL7</accession>
<evidence type="ECO:0000256" key="1">
    <source>
        <dbReference type="ARBA" id="ARBA00007613"/>
    </source>
</evidence>
<dbReference type="Gene3D" id="1.20.1600.10">
    <property type="entry name" value="Outer membrane efflux proteins (OEP)"/>
    <property type="match status" value="1"/>
</dbReference>
<keyword evidence="2" id="KW-0813">Transport</keyword>
<keyword evidence="5" id="KW-1185">Reference proteome</keyword>
<protein>
    <recommendedName>
        <fullName evidence="2">Protein CyaE</fullName>
    </recommendedName>
</protein>
<dbReference type="EMBL" id="JACHEH010000005">
    <property type="protein sequence ID" value="MBB6168893.1"/>
    <property type="molecule type" value="Genomic_DNA"/>
</dbReference>
<proteinExistence type="inferred from homology"/>
<evidence type="ECO:0000313" key="5">
    <source>
        <dbReference type="Proteomes" id="UP000588017"/>
    </source>
</evidence>
<dbReference type="InterPro" id="IPR028351">
    <property type="entry name" value="CyaE"/>
</dbReference>
<keyword evidence="2" id="KW-0204">Cytolysis</keyword>
<dbReference type="AlphaFoldDB" id="A0A841KHL7"/>
<dbReference type="PIRSF" id="PIRSF001892">
    <property type="entry name" value="CyaE"/>
    <property type="match status" value="1"/>
</dbReference>
<comment type="caution">
    <text evidence="4">The sequence shown here is derived from an EMBL/GenBank/DDBJ whole genome shotgun (WGS) entry which is preliminary data.</text>
</comment>
<comment type="function">
    <text evidence="2">CyaE is necessary for transport of calmodulin-sensitive adenylate cyclase-hemolysin (cyclolysin).</text>
</comment>
<reference evidence="4 5" key="1">
    <citation type="submission" date="2020-08" db="EMBL/GenBank/DDBJ databases">
        <title>Genomic Encyclopedia of Type Strains, Phase IV (KMG-IV): sequencing the most valuable type-strain genomes for metagenomic binning, comparative biology and taxonomic classification.</title>
        <authorList>
            <person name="Goeker M."/>
        </authorList>
    </citation>
    <scope>NUCLEOTIDE SEQUENCE [LARGE SCALE GENOMIC DNA]</scope>
    <source>
        <strain evidence="4 5">DSM 101465</strain>
    </source>
</reference>
<dbReference type="RefSeq" id="WP_183335208.1">
    <property type="nucleotide sequence ID" value="NZ_BMHX01000005.1"/>
</dbReference>
<dbReference type="PANTHER" id="PTHR30203">
    <property type="entry name" value="OUTER MEMBRANE CATION EFFLUX PROTEIN"/>
    <property type="match status" value="1"/>
</dbReference>